<dbReference type="RefSeq" id="WP_261496576.1">
    <property type="nucleotide sequence ID" value="NZ_JAOCQF010000002.1"/>
</dbReference>
<evidence type="ECO:0000259" key="5">
    <source>
        <dbReference type="PROSITE" id="PS01124"/>
    </source>
</evidence>
<accession>A0ABT2NP66</accession>
<dbReference type="PROSITE" id="PS00041">
    <property type="entry name" value="HTH_ARAC_FAMILY_1"/>
    <property type="match status" value="1"/>
</dbReference>
<dbReference type="Proteomes" id="UP001205601">
    <property type="component" value="Unassembled WGS sequence"/>
</dbReference>
<keyword evidence="2" id="KW-0238">DNA-binding</keyword>
<gene>
    <name evidence="6" type="ORF">N5I32_14455</name>
</gene>
<protein>
    <submittedName>
        <fullName evidence="6">AraC family transcriptional regulator</fullName>
    </submittedName>
</protein>
<dbReference type="InterPro" id="IPR020449">
    <property type="entry name" value="Tscrpt_reg_AraC-type_HTH"/>
</dbReference>
<keyword evidence="1" id="KW-0805">Transcription regulation</keyword>
<dbReference type="Pfam" id="PF12625">
    <property type="entry name" value="Arabinose_bd"/>
    <property type="match status" value="1"/>
</dbReference>
<evidence type="ECO:0000256" key="1">
    <source>
        <dbReference type="ARBA" id="ARBA00023015"/>
    </source>
</evidence>
<reference evidence="7" key="1">
    <citation type="submission" date="2023-07" db="EMBL/GenBank/DDBJ databases">
        <title>Defluviimonas sediminis sp. nov., isolated from mangrove sediment.</title>
        <authorList>
            <person name="Liu L."/>
            <person name="Li J."/>
            <person name="Huang Y."/>
            <person name="Pan J."/>
            <person name="Li M."/>
        </authorList>
    </citation>
    <scope>NUCLEOTIDE SEQUENCE [LARGE SCALE GENOMIC DNA]</scope>
    <source>
        <strain evidence="7">FT324</strain>
    </source>
</reference>
<dbReference type="PANTHER" id="PTHR47894:SF1">
    <property type="entry name" value="HTH-TYPE TRANSCRIPTIONAL REGULATOR VQSM"/>
    <property type="match status" value="1"/>
</dbReference>
<dbReference type="SMART" id="SM00342">
    <property type="entry name" value="HTH_ARAC"/>
    <property type="match status" value="1"/>
</dbReference>
<dbReference type="EMBL" id="JAOCQF010000002">
    <property type="protein sequence ID" value="MCT8330723.1"/>
    <property type="molecule type" value="Genomic_DNA"/>
</dbReference>
<dbReference type="PROSITE" id="PS01124">
    <property type="entry name" value="HTH_ARAC_FAMILY_2"/>
    <property type="match status" value="1"/>
</dbReference>
<dbReference type="Gene3D" id="1.10.10.60">
    <property type="entry name" value="Homeodomain-like"/>
    <property type="match status" value="1"/>
</dbReference>
<keyword evidence="7" id="KW-1185">Reference proteome</keyword>
<dbReference type="SUPFAM" id="SSF46689">
    <property type="entry name" value="Homeodomain-like"/>
    <property type="match status" value="1"/>
</dbReference>
<evidence type="ECO:0000313" key="6">
    <source>
        <dbReference type="EMBL" id="MCT8330723.1"/>
    </source>
</evidence>
<dbReference type="InterPro" id="IPR018060">
    <property type="entry name" value="HTH_AraC"/>
</dbReference>
<comment type="caution">
    <text evidence="6">The sequence shown here is derived from an EMBL/GenBank/DDBJ whole genome shotgun (WGS) entry which is preliminary data.</text>
</comment>
<keyword evidence="3" id="KW-0804">Transcription</keyword>
<evidence type="ECO:0000256" key="3">
    <source>
        <dbReference type="ARBA" id="ARBA00023163"/>
    </source>
</evidence>
<dbReference type="InterPro" id="IPR009057">
    <property type="entry name" value="Homeodomain-like_sf"/>
</dbReference>
<dbReference type="InterPro" id="IPR018062">
    <property type="entry name" value="HTH_AraC-typ_CS"/>
</dbReference>
<feature type="region of interest" description="Disordered" evidence="4">
    <location>
        <begin position="324"/>
        <end position="347"/>
    </location>
</feature>
<sequence length="347" mass="38545">MQVPFISTRTLIGLTEPIERIVGTRAMKRSLGEAELPEVALYSLRHHIPHASQLLFFDSVSKEAGEDIGIAIGRHASIATFGKFSGYVTAPETLHDALRLACAMLPFNCSFDRSTVECKGELAYFRYYAALRGAPGYRHYAVLAARIMLSIGEPYFSGGAVLTHVEFDFPKPPNAADYEALFGCEVRFMQPTMALVMRRAALSKGRRVAPTRLVTMKDIVLEVTSGPPRDVFSSIEALVRLGVDEGNVEMEKIAGQLGYGERTMRRKLDEIGISYRDLVLKTRMDRARELIAETQIPITEIAVMLGYSDAAHFGRAFRRMTGMAPGDARRSGIGQQFRMHGRNEPLH</sequence>
<organism evidence="6 7">
    <name type="scientific">Albidovulum sediminis</name>
    <dbReference type="NCBI Taxonomy" id="3066345"/>
    <lineage>
        <taxon>Bacteria</taxon>
        <taxon>Pseudomonadati</taxon>
        <taxon>Pseudomonadota</taxon>
        <taxon>Alphaproteobacteria</taxon>
        <taxon>Rhodobacterales</taxon>
        <taxon>Paracoccaceae</taxon>
        <taxon>Albidovulum</taxon>
    </lineage>
</organism>
<dbReference type="PRINTS" id="PR00032">
    <property type="entry name" value="HTHARAC"/>
</dbReference>
<evidence type="ECO:0000313" key="7">
    <source>
        <dbReference type="Proteomes" id="UP001205601"/>
    </source>
</evidence>
<dbReference type="Pfam" id="PF12833">
    <property type="entry name" value="HTH_18"/>
    <property type="match status" value="1"/>
</dbReference>
<name>A0ABT2NP66_9RHOB</name>
<proteinExistence type="predicted"/>
<feature type="domain" description="HTH araC/xylS-type" evidence="5">
    <location>
        <begin position="233"/>
        <end position="331"/>
    </location>
</feature>
<dbReference type="PANTHER" id="PTHR47894">
    <property type="entry name" value="HTH-TYPE TRANSCRIPTIONAL REGULATOR GADX"/>
    <property type="match status" value="1"/>
</dbReference>
<dbReference type="InterPro" id="IPR032687">
    <property type="entry name" value="AraC-type_N"/>
</dbReference>
<evidence type="ECO:0000256" key="4">
    <source>
        <dbReference type="SAM" id="MobiDB-lite"/>
    </source>
</evidence>
<evidence type="ECO:0000256" key="2">
    <source>
        <dbReference type="ARBA" id="ARBA00023125"/>
    </source>
</evidence>